<sequence length="104" mass="12307">MVEVTKKGVLEHLSARAFYDWCINDRFMLYFKIRPYDLRHAFTIMYLRNKGNAFSLRQKLMGHESIDMTKRYLNITGQDLREAHDKASPVNKLVAKKKSSIRKL</sequence>
<evidence type="ECO:0008006" key="4">
    <source>
        <dbReference type="Google" id="ProtNLM"/>
    </source>
</evidence>
<dbReference type="SUPFAM" id="SSF56349">
    <property type="entry name" value="DNA breaking-rejoining enzymes"/>
    <property type="match status" value="1"/>
</dbReference>
<gene>
    <name evidence="2" type="ORF">GCM10010954_14430</name>
</gene>
<proteinExistence type="predicted"/>
<comment type="caution">
    <text evidence="2">The sequence shown here is derived from an EMBL/GenBank/DDBJ whole genome shotgun (WGS) entry which is preliminary data.</text>
</comment>
<dbReference type="AlphaFoldDB" id="A0A917B3T4"/>
<dbReference type="GO" id="GO:0003677">
    <property type="term" value="F:DNA binding"/>
    <property type="evidence" value="ECO:0007669"/>
    <property type="project" value="InterPro"/>
</dbReference>
<organism evidence="2 3">
    <name type="scientific">Halobacillus andaensis</name>
    <dbReference type="NCBI Taxonomy" id="1176239"/>
    <lineage>
        <taxon>Bacteria</taxon>
        <taxon>Bacillati</taxon>
        <taxon>Bacillota</taxon>
        <taxon>Bacilli</taxon>
        <taxon>Bacillales</taxon>
        <taxon>Bacillaceae</taxon>
        <taxon>Halobacillus</taxon>
    </lineage>
</organism>
<evidence type="ECO:0000313" key="3">
    <source>
        <dbReference type="Proteomes" id="UP000660110"/>
    </source>
</evidence>
<dbReference type="Gene3D" id="1.10.443.10">
    <property type="entry name" value="Intergrase catalytic core"/>
    <property type="match status" value="1"/>
</dbReference>
<dbReference type="GO" id="GO:0015074">
    <property type="term" value="P:DNA integration"/>
    <property type="evidence" value="ECO:0007669"/>
    <property type="project" value="InterPro"/>
</dbReference>
<dbReference type="Proteomes" id="UP000660110">
    <property type="component" value="Unassembled WGS sequence"/>
</dbReference>
<keyword evidence="1" id="KW-0233">DNA recombination</keyword>
<protein>
    <recommendedName>
        <fullName evidence="4">Tyr recombinase domain-containing protein</fullName>
    </recommendedName>
</protein>
<name>A0A917B3T4_HALAA</name>
<reference evidence="2" key="1">
    <citation type="journal article" date="2014" name="Int. J. Syst. Evol. Microbiol.">
        <title>Complete genome sequence of Corynebacterium casei LMG S-19264T (=DSM 44701T), isolated from a smear-ripened cheese.</title>
        <authorList>
            <consortium name="US DOE Joint Genome Institute (JGI-PGF)"/>
            <person name="Walter F."/>
            <person name="Albersmeier A."/>
            <person name="Kalinowski J."/>
            <person name="Ruckert C."/>
        </authorList>
    </citation>
    <scope>NUCLEOTIDE SEQUENCE</scope>
    <source>
        <strain evidence="2">CGMCC 1.12153</strain>
    </source>
</reference>
<reference evidence="2" key="2">
    <citation type="submission" date="2020-09" db="EMBL/GenBank/DDBJ databases">
        <authorList>
            <person name="Sun Q."/>
            <person name="Zhou Y."/>
        </authorList>
    </citation>
    <scope>NUCLEOTIDE SEQUENCE</scope>
    <source>
        <strain evidence="2">CGMCC 1.12153</strain>
    </source>
</reference>
<evidence type="ECO:0000256" key="1">
    <source>
        <dbReference type="ARBA" id="ARBA00023172"/>
    </source>
</evidence>
<keyword evidence="3" id="KW-1185">Reference proteome</keyword>
<accession>A0A917B3T4</accession>
<dbReference type="InterPro" id="IPR011010">
    <property type="entry name" value="DNA_brk_join_enz"/>
</dbReference>
<dbReference type="EMBL" id="BMEL01000001">
    <property type="protein sequence ID" value="GGF16873.1"/>
    <property type="molecule type" value="Genomic_DNA"/>
</dbReference>
<dbReference type="GO" id="GO:0006310">
    <property type="term" value="P:DNA recombination"/>
    <property type="evidence" value="ECO:0007669"/>
    <property type="project" value="UniProtKB-KW"/>
</dbReference>
<dbReference type="InterPro" id="IPR013762">
    <property type="entry name" value="Integrase-like_cat_sf"/>
</dbReference>
<dbReference type="RefSeq" id="WP_188376752.1">
    <property type="nucleotide sequence ID" value="NZ_BMEL01000001.1"/>
</dbReference>
<evidence type="ECO:0000313" key="2">
    <source>
        <dbReference type="EMBL" id="GGF16873.1"/>
    </source>
</evidence>